<dbReference type="RefSeq" id="WP_155083257.1">
    <property type="nucleotide sequence ID" value="NZ_WMIA01000004.1"/>
</dbReference>
<dbReference type="EMBL" id="WMIA01000004">
    <property type="protein sequence ID" value="MTF38341.1"/>
    <property type="molecule type" value="Genomic_DNA"/>
</dbReference>
<evidence type="ECO:0000259" key="6">
    <source>
        <dbReference type="Pfam" id="PF01509"/>
    </source>
</evidence>
<dbReference type="Pfam" id="PF09157">
    <property type="entry name" value="TruB-C_2"/>
    <property type="match status" value="1"/>
</dbReference>
<dbReference type="Gene3D" id="3.30.2350.10">
    <property type="entry name" value="Pseudouridine synthase"/>
    <property type="match status" value="1"/>
</dbReference>
<dbReference type="CDD" id="cd02573">
    <property type="entry name" value="PseudoU_synth_EcTruB"/>
    <property type="match status" value="1"/>
</dbReference>
<name>A0A844GTG8_9CHRO</name>
<evidence type="ECO:0000313" key="9">
    <source>
        <dbReference type="Proteomes" id="UP000437131"/>
    </source>
</evidence>
<evidence type="ECO:0000313" key="8">
    <source>
        <dbReference type="EMBL" id="MTF38341.1"/>
    </source>
</evidence>
<dbReference type="InterPro" id="IPR020103">
    <property type="entry name" value="PsdUridine_synth_cat_dom_sf"/>
</dbReference>
<feature type="active site" description="Nucleophile" evidence="5">
    <location>
        <position position="38"/>
    </location>
</feature>
<keyword evidence="4 5" id="KW-0413">Isomerase</keyword>
<dbReference type="InterPro" id="IPR002501">
    <property type="entry name" value="PsdUridine_synth_N"/>
</dbReference>
<protein>
    <recommendedName>
        <fullName evidence="5">tRNA pseudouridine synthase B</fullName>
        <ecNumber evidence="5">5.4.99.25</ecNumber>
    </recommendedName>
    <alternativeName>
        <fullName evidence="5">tRNA pseudouridine(55) synthase</fullName>
        <shortName evidence="5">Psi55 synthase</shortName>
    </alternativeName>
    <alternativeName>
        <fullName evidence="5">tRNA pseudouridylate synthase</fullName>
    </alternativeName>
    <alternativeName>
        <fullName evidence="5">tRNA-uridine isomerase</fullName>
    </alternativeName>
</protein>
<comment type="function">
    <text evidence="5">Responsible for synthesis of pseudouridine from uracil-55 in the psi GC loop of transfer RNAs.</text>
</comment>
<comment type="caution">
    <text evidence="8">The sequence shown here is derived from an EMBL/GenBank/DDBJ whole genome shotgun (WGS) entry which is preliminary data.</text>
</comment>
<gene>
    <name evidence="5 8" type="primary">truB</name>
    <name evidence="8" type="ORF">GGC33_05320</name>
</gene>
<dbReference type="GO" id="GO:1990481">
    <property type="term" value="P:mRNA pseudouridine synthesis"/>
    <property type="evidence" value="ECO:0007669"/>
    <property type="project" value="TreeGrafter"/>
</dbReference>
<feature type="domain" description="tRNA pseudouridine synthase II TruB subfamily 1 C-terminal" evidence="7">
    <location>
        <begin position="234"/>
        <end position="280"/>
    </location>
</feature>
<reference evidence="8 9" key="1">
    <citation type="submission" date="2019-11" db="EMBL/GenBank/DDBJ databases">
        <title>Isolation of a new High Light Tolerant Cyanobacteria.</title>
        <authorList>
            <person name="Dobson Z."/>
            <person name="Vaughn N."/>
            <person name="Vaughn M."/>
            <person name="Fromme P."/>
            <person name="Mazor Y."/>
        </authorList>
    </citation>
    <scope>NUCLEOTIDE SEQUENCE [LARGE SCALE GENOMIC DNA]</scope>
    <source>
        <strain evidence="8 9">0216</strain>
    </source>
</reference>
<dbReference type="GO" id="GO:0160148">
    <property type="term" value="F:tRNA pseudouridine(55) synthase activity"/>
    <property type="evidence" value="ECO:0007669"/>
    <property type="project" value="UniProtKB-EC"/>
</dbReference>
<evidence type="ECO:0000256" key="3">
    <source>
        <dbReference type="ARBA" id="ARBA00022694"/>
    </source>
</evidence>
<accession>A0A844GTG8</accession>
<dbReference type="AlphaFoldDB" id="A0A844GTG8"/>
<evidence type="ECO:0000259" key="7">
    <source>
        <dbReference type="Pfam" id="PF09157"/>
    </source>
</evidence>
<evidence type="ECO:0000256" key="5">
    <source>
        <dbReference type="HAMAP-Rule" id="MF_01080"/>
    </source>
</evidence>
<evidence type="ECO:0000256" key="1">
    <source>
        <dbReference type="ARBA" id="ARBA00000385"/>
    </source>
</evidence>
<dbReference type="GO" id="GO:0003723">
    <property type="term" value="F:RNA binding"/>
    <property type="evidence" value="ECO:0007669"/>
    <property type="project" value="InterPro"/>
</dbReference>
<proteinExistence type="inferred from homology"/>
<feature type="domain" description="Pseudouridine synthase II N-terminal" evidence="6">
    <location>
        <begin position="23"/>
        <end position="173"/>
    </location>
</feature>
<evidence type="ECO:0000256" key="4">
    <source>
        <dbReference type="ARBA" id="ARBA00023235"/>
    </source>
</evidence>
<dbReference type="PANTHER" id="PTHR13767">
    <property type="entry name" value="TRNA-PSEUDOURIDINE SYNTHASE"/>
    <property type="match status" value="1"/>
</dbReference>
<dbReference type="InterPro" id="IPR015240">
    <property type="entry name" value="tRNA_sdUridine_synth_fam1_C"/>
</dbReference>
<dbReference type="InterPro" id="IPR014780">
    <property type="entry name" value="tRNA_psdUridine_synth_TruB"/>
</dbReference>
<comment type="similarity">
    <text evidence="2 5">Belongs to the pseudouridine synthase TruB family. Type 1 subfamily.</text>
</comment>
<dbReference type="GO" id="GO:0031119">
    <property type="term" value="P:tRNA pseudouridine synthesis"/>
    <property type="evidence" value="ECO:0007669"/>
    <property type="project" value="UniProtKB-UniRule"/>
</dbReference>
<dbReference type="NCBIfam" id="TIGR00431">
    <property type="entry name" value="TruB"/>
    <property type="match status" value="1"/>
</dbReference>
<keyword evidence="3 5" id="KW-0819">tRNA processing</keyword>
<dbReference type="Proteomes" id="UP000437131">
    <property type="component" value="Unassembled WGS sequence"/>
</dbReference>
<sequence length="296" mass="33444">MNGFLNLNKPQNFTSHDCVAKLRKILKTKKIGHGGTLDPLATGVLPIAVGKATRLLQFLPSEKAYKARIKFGIQTTTDDLEGEIIRQQEVKDLTLAKIMDILPEFIGEIDQIPPAYSAIKKDGKKLYDLARKGAVIDIPIRKVFINKIEILNWQESDYPELDLKIVCGGGTYIRAIARDLGEKIGTGATLANLQRTLSCGMTLENSLTFEDVINQKTEEKLSLINLDFPLQNMPKIYLNEEESKNWLLGQKISKITEANYQFYCTYNHENQFIGISEQRETIETNIKPKIVIYPNL</sequence>
<dbReference type="HAMAP" id="MF_01080">
    <property type="entry name" value="TruB_bact"/>
    <property type="match status" value="1"/>
</dbReference>
<dbReference type="Pfam" id="PF01509">
    <property type="entry name" value="TruB_N"/>
    <property type="match status" value="1"/>
</dbReference>
<dbReference type="PANTHER" id="PTHR13767:SF2">
    <property type="entry name" value="PSEUDOURIDYLATE SYNTHASE TRUB1"/>
    <property type="match status" value="1"/>
</dbReference>
<organism evidence="8 9">
    <name type="scientific">Cyanobacterium aponinum 0216</name>
    <dbReference type="NCBI Taxonomy" id="2676140"/>
    <lineage>
        <taxon>Bacteria</taxon>
        <taxon>Bacillati</taxon>
        <taxon>Cyanobacteriota</taxon>
        <taxon>Cyanophyceae</taxon>
        <taxon>Oscillatoriophycideae</taxon>
        <taxon>Chroococcales</taxon>
        <taxon>Geminocystaceae</taxon>
        <taxon>Cyanobacterium</taxon>
    </lineage>
</organism>
<comment type="catalytic activity">
    <reaction evidence="1 5">
        <text>uridine(55) in tRNA = pseudouridine(55) in tRNA</text>
        <dbReference type="Rhea" id="RHEA:42532"/>
        <dbReference type="Rhea" id="RHEA-COMP:10101"/>
        <dbReference type="Rhea" id="RHEA-COMP:10102"/>
        <dbReference type="ChEBI" id="CHEBI:65314"/>
        <dbReference type="ChEBI" id="CHEBI:65315"/>
        <dbReference type="EC" id="5.4.99.25"/>
    </reaction>
</comment>
<evidence type="ECO:0000256" key="2">
    <source>
        <dbReference type="ARBA" id="ARBA00005642"/>
    </source>
</evidence>
<dbReference type="EC" id="5.4.99.25" evidence="5"/>
<dbReference type="SUPFAM" id="SSF55120">
    <property type="entry name" value="Pseudouridine synthase"/>
    <property type="match status" value="1"/>
</dbReference>